<reference evidence="1 2" key="1">
    <citation type="journal article" date="2019" name="Nat. Ecol. Evol.">
        <title>Megaphylogeny resolves global patterns of mushroom evolution.</title>
        <authorList>
            <person name="Varga T."/>
            <person name="Krizsan K."/>
            <person name="Foldi C."/>
            <person name="Dima B."/>
            <person name="Sanchez-Garcia M."/>
            <person name="Sanchez-Ramirez S."/>
            <person name="Szollosi G.J."/>
            <person name="Szarkandi J.G."/>
            <person name="Papp V."/>
            <person name="Albert L."/>
            <person name="Andreopoulos W."/>
            <person name="Angelini C."/>
            <person name="Antonin V."/>
            <person name="Barry K.W."/>
            <person name="Bougher N.L."/>
            <person name="Buchanan P."/>
            <person name="Buyck B."/>
            <person name="Bense V."/>
            <person name="Catcheside P."/>
            <person name="Chovatia M."/>
            <person name="Cooper J."/>
            <person name="Damon W."/>
            <person name="Desjardin D."/>
            <person name="Finy P."/>
            <person name="Geml J."/>
            <person name="Haridas S."/>
            <person name="Hughes K."/>
            <person name="Justo A."/>
            <person name="Karasinski D."/>
            <person name="Kautmanova I."/>
            <person name="Kiss B."/>
            <person name="Kocsube S."/>
            <person name="Kotiranta H."/>
            <person name="LaButti K.M."/>
            <person name="Lechner B.E."/>
            <person name="Liimatainen K."/>
            <person name="Lipzen A."/>
            <person name="Lukacs Z."/>
            <person name="Mihaltcheva S."/>
            <person name="Morgado L.N."/>
            <person name="Niskanen T."/>
            <person name="Noordeloos M.E."/>
            <person name="Ohm R.A."/>
            <person name="Ortiz-Santana B."/>
            <person name="Ovrebo C."/>
            <person name="Racz N."/>
            <person name="Riley R."/>
            <person name="Savchenko A."/>
            <person name="Shiryaev A."/>
            <person name="Soop K."/>
            <person name="Spirin V."/>
            <person name="Szebenyi C."/>
            <person name="Tomsovsky M."/>
            <person name="Tulloss R.E."/>
            <person name="Uehling J."/>
            <person name="Grigoriev I.V."/>
            <person name="Vagvolgyi C."/>
            <person name="Papp T."/>
            <person name="Martin F.M."/>
            <person name="Miettinen O."/>
            <person name="Hibbett D.S."/>
            <person name="Nagy L.G."/>
        </authorList>
    </citation>
    <scope>NUCLEOTIDE SEQUENCE [LARGE SCALE GENOMIC DNA]</scope>
    <source>
        <strain evidence="1 2">CBS 962.96</strain>
    </source>
</reference>
<organism evidence="1 2">
    <name type="scientific">Dendrothele bispora (strain CBS 962.96)</name>
    <dbReference type="NCBI Taxonomy" id="1314807"/>
    <lineage>
        <taxon>Eukaryota</taxon>
        <taxon>Fungi</taxon>
        <taxon>Dikarya</taxon>
        <taxon>Basidiomycota</taxon>
        <taxon>Agaricomycotina</taxon>
        <taxon>Agaricomycetes</taxon>
        <taxon>Agaricomycetidae</taxon>
        <taxon>Agaricales</taxon>
        <taxon>Agaricales incertae sedis</taxon>
        <taxon>Dendrothele</taxon>
    </lineage>
</organism>
<gene>
    <name evidence="1" type="ORF">K435DRAFT_870882</name>
</gene>
<evidence type="ECO:0000313" key="1">
    <source>
        <dbReference type="EMBL" id="THU83871.1"/>
    </source>
</evidence>
<proteinExistence type="predicted"/>
<keyword evidence="2" id="KW-1185">Reference proteome</keyword>
<accession>A0A4S8L601</accession>
<dbReference type="EMBL" id="ML179637">
    <property type="protein sequence ID" value="THU83871.1"/>
    <property type="molecule type" value="Genomic_DNA"/>
</dbReference>
<evidence type="ECO:0008006" key="3">
    <source>
        <dbReference type="Google" id="ProtNLM"/>
    </source>
</evidence>
<dbReference type="AlphaFoldDB" id="A0A4S8L601"/>
<dbReference type="Proteomes" id="UP000297245">
    <property type="component" value="Unassembled WGS sequence"/>
</dbReference>
<evidence type="ECO:0000313" key="2">
    <source>
        <dbReference type="Proteomes" id="UP000297245"/>
    </source>
</evidence>
<dbReference type="OrthoDB" id="3269685at2759"/>
<dbReference type="SUPFAM" id="SSF52540">
    <property type="entry name" value="P-loop containing nucleoside triphosphate hydrolases"/>
    <property type="match status" value="1"/>
</dbReference>
<name>A0A4S8L601_DENBC</name>
<sequence length="117" mass="12821">MSDRLHEGFSAPGNKILIRQLIRRSLPHDIHDYALDGTGGGKTYISGYVIALQELAKLPETHPLKTSPLRKMPPNPLTIVVFPTKGLQVEMEQTLRALNISALAINEDTLPAAGQQN</sequence>
<protein>
    <recommendedName>
        <fullName evidence="3">DEAD/DEAH box helicase domain-containing protein</fullName>
    </recommendedName>
</protein>
<dbReference type="InterPro" id="IPR027417">
    <property type="entry name" value="P-loop_NTPase"/>
</dbReference>